<dbReference type="PANTHER" id="PTHR10963">
    <property type="entry name" value="GLYCOSYL HYDROLASE-RELATED"/>
    <property type="match status" value="1"/>
</dbReference>
<dbReference type="OrthoDB" id="9809583at2"/>
<protein>
    <submittedName>
        <fullName evidence="4">Glycoside hydrolase family 16 protein</fullName>
    </submittedName>
</protein>
<dbReference type="PROSITE" id="PS51762">
    <property type="entry name" value="GH16_2"/>
    <property type="match status" value="1"/>
</dbReference>
<dbReference type="InterPro" id="IPR013320">
    <property type="entry name" value="ConA-like_dom_sf"/>
</dbReference>
<evidence type="ECO:0000256" key="1">
    <source>
        <dbReference type="ARBA" id="ARBA00006865"/>
    </source>
</evidence>
<dbReference type="PROSITE" id="PS51257">
    <property type="entry name" value="PROKAR_LIPOPROTEIN"/>
    <property type="match status" value="1"/>
</dbReference>
<dbReference type="AlphaFoldDB" id="A0A4Q1CMI2"/>
<dbReference type="RefSeq" id="WP_129129614.1">
    <property type="nucleotide sequence ID" value="NZ_SDHW01000001.1"/>
</dbReference>
<proteinExistence type="inferred from homology"/>
<keyword evidence="2" id="KW-0732">Signal</keyword>
<name>A0A4Q1CMI2_9BACT</name>
<dbReference type="Proteomes" id="UP000290204">
    <property type="component" value="Unassembled WGS sequence"/>
</dbReference>
<dbReference type="PANTHER" id="PTHR10963:SF55">
    <property type="entry name" value="GLYCOSIDE HYDROLASE FAMILY 16 PROTEIN"/>
    <property type="match status" value="1"/>
</dbReference>
<dbReference type="Gene3D" id="2.60.120.200">
    <property type="match status" value="1"/>
</dbReference>
<sequence length="285" mass="33098">MIIRYCIYTFLVLAIASCNRHAAGKTKQTTVTTDGYTLVWADEFNSNGKPDTANWSYERGFVRNEELQWYQPENAFCENGTLVIEARKEQKPNPRYQAGANDWRRKRETIEYTSSCLITAGKRQWLYGRFEMRARIDIRSGLWPAWWTLGVNKPWPGNGEIDIMEYYRGKLLANIACLGGNRKAEWYSNTFNIDSLGGKKWADAFHVWRMDWTEEYIALYCDEQLLNKVNLDALVNKDGSNFNPFKQPHYMLLDLALGGMNGGDPSSTPFPNRFEVDYVRVYQKK</sequence>
<comment type="caution">
    <text evidence="4">The sequence shown here is derived from an EMBL/GenBank/DDBJ whole genome shotgun (WGS) entry which is preliminary data.</text>
</comment>
<dbReference type="CDD" id="cd08023">
    <property type="entry name" value="GH16_laminarinase_like"/>
    <property type="match status" value="1"/>
</dbReference>
<dbReference type="GO" id="GO:0004553">
    <property type="term" value="F:hydrolase activity, hydrolyzing O-glycosyl compounds"/>
    <property type="evidence" value="ECO:0007669"/>
    <property type="project" value="InterPro"/>
</dbReference>
<keyword evidence="4" id="KW-0378">Hydrolase</keyword>
<dbReference type="GO" id="GO:0005975">
    <property type="term" value="P:carbohydrate metabolic process"/>
    <property type="evidence" value="ECO:0007669"/>
    <property type="project" value="InterPro"/>
</dbReference>
<reference evidence="4 5" key="1">
    <citation type="submission" date="2019-01" db="EMBL/GenBank/DDBJ databases">
        <title>Lacibacter sp. strain TTM-7.</title>
        <authorList>
            <person name="Chen W.-M."/>
        </authorList>
    </citation>
    <scope>NUCLEOTIDE SEQUENCE [LARGE SCALE GENOMIC DNA]</scope>
    <source>
        <strain evidence="4 5">TTM-7</strain>
    </source>
</reference>
<gene>
    <name evidence="4" type="ORF">ESA94_04325</name>
</gene>
<dbReference type="InterPro" id="IPR000757">
    <property type="entry name" value="Beta-glucanase-like"/>
</dbReference>
<evidence type="ECO:0000313" key="5">
    <source>
        <dbReference type="Proteomes" id="UP000290204"/>
    </source>
</evidence>
<evidence type="ECO:0000256" key="2">
    <source>
        <dbReference type="SAM" id="SignalP"/>
    </source>
</evidence>
<evidence type="ECO:0000259" key="3">
    <source>
        <dbReference type="PROSITE" id="PS51762"/>
    </source>
</evidence>
<dbReference type="Pfam" id="PF00722">
    <property type="entry name" value="Glyco_hydro_16"/>
    <property type="match status" value="1"/>
</dbReference>
<accession>A0A4Q1CMI2</accession>
<dbReference type="InterPro" id="IPR050546">
    <property type="entry name" value="Glycosyl_Hydrlase_16"/>
</dbReference>
<feature type="chain" id="PRO_5020716882" evidence="2">
    <location>
        <begin position="23"/>
        <end position="285"/>
    </location>
</feature>
<organism evidence="4 5">
    <name type="scientific">Lacibacter luteus</name>
    <dbReference type="NCBI Taxonomy" id="2508719"/>
    <lineage>
        <taxon>Bacteria</taxon>
        <taxon>Pseudomonadati</taxon>
        <taxon>Bacteroidota</taxon>
        <taxon>Chitinophagia</taxon>
        <taxon>Chitinophagales</taxon>
        <taxon>Chitinophagaceae</taxon>
        <taxon>Lacibacter</taxon>
    </lineage>
</organism>
<feature type="signal peptide" evidence="2">
    <location>
        <begin position="1"/>
        <end position="22"/>
    </location>
</feature>
<dbReference type="SUPFAM" id="SSF49899">
    <property type="entry name" value="Concanavalin A-like lectins/glucanases"/>
    <property type="match status" value="1"/>
</dbReference>
<comment type="similarity">
    <text evidence="1">Belongs to the glycosyl hydrolase 16 family.</text>
</comment>
<keyword evidence="5" id="KW-1185">Reference proteome</keyword>
<feature type="domain" description="GH16" evidence="3">
    <location>
        <begin position="42"/>
        <end position="285"/>
    </location>
</feature>
<dbReference type="EMBL" id="SDHW01000001">
    <property type="protein sequence ID" value="RXK62243.1"/>
    <property type="molecule type" value="Genomic_DNA"/>
</dbReference>
<evidence type="ECO:0000313" key="4">
    <source>
        <dbReference type="EMBL" id="RXK62243.1"/>
    </source>
</evidence>